<reference evidence="1 2" key="1">
    <citation type="journal article" date="2020" name="Int. J. Syst. Evol. Microbiol.">
        <title>Novel acetic acid bacteria from cider fermentations: Acetobacter conturbans sp. nov. and Acetobacter fallax sp. nov.</title>
        <authorList>
            <person name="Sombolestani A.S."/>
            <person name="Cleenwerck I."/>
            <person name="Cnockaert M."/>
            <person name="Borremans W."/>
            <person name="Wieme A.D."/>
            <person name="De Vuyst L."/>
            <person name="Vandamme P."/>
        </authorList>
    </citation>
    <scope>NUCLEOTIDE SEQUENCE [LARGE SCALE GENOMIC DNA]</scope>
    <source>
        <strain evidence="1 2">LMG 30640</strain>
    </source>
</reference>
<proteinExistence type="predicted"/>
<name>A0ABX0JPR3_9PROT</name>
<gene>
    <name evidence="1" type="ORF">GOB93_10015</name>
</gene>
<evidence type="ECO:0000313" key="1">
    <source>
        <dbReference type="EMBL" id="NHN84975.1"/>
    </source>
</evidence>
<comment type="caution">
    <text evidence="1">The sequence shown here is derived from an EMBL/GenBank/DDBJ whole genome shotgun (WGS) entry which is preliminary data.</text>
</comment>
<sequence>MATTIVTQGQGYTIARSDEAHSAVPYRPSGFGGGNKNHGYFDLVDRPELAAFIPEAQRSAGLLRLLQTVNKRGSAFLTCGCECGLVARETVASDEPDRYVGSYIAIAFRQPERNTPDRICDLARSLLSRVTGSAEHHISFELTLVPLLDFFGHGRCCILHVNASGFGHTDQQAWGAFDFACAALATATDQLNALPENAPLFTGQQPLFVRSAQAVPA</sequence>
<dbReference type="Proteomes" id="UP000635278">
    <property type="component" value="Unassembled WGS sequence"/>
</dbReference>
<protein>
    <submittedName>
        <fullName evidence="1">Uncharacterized protein</fullName>
    </submittedName>
</protein>
<organism evidence="1 2">
    <name type="scientific">Acetobacter musti</name>
    <dbReference type="NCBI Taxonomy" id="864732"/>
    <lineage>
        <taxon>Bacteria</taxon>
        <taxon>Pseudomonadati</taxon>
        <taxon>Pseudomonadota</taxon>
        <taxon>Alphaproteobacteria</taxon>
        <taxon>Acetobacterales</taxon>
        <taxon>Acetobacteraceae</taxon>
        <taxon>Acetobacter</taxon>
    </lineage>
</organism>
<dbReference type="RefSeq" id="WP_173583364.1">
    <property type="nucleotide sequence ID" value="NZ_WOTB01000011.1"/>
</dbReference>
<dbReference type="EMBL" id="WOTB01000011">
    <property type="protein sequence ID" value="NHN84975.1"/>
    <property type="molecule type" value="Genomic_DNA"/>
</dbReference>
<evidence type="ECO:0000313" key="2">
    <source>
        <dbReference type="Proteomes" id="UP000635278"/>
    </source>
</evidence>
<accession>A0ABX0JPR3</accession>
<keyword evidence="2" id="KW-1185">Reference proteome</keyword>